<feature type="chain" id="PRO_5039381707" evidence="1">
    <location>
        <begin position="20"/>
        <end position="197"/>
    </location>
</feature>
<reference evidence="3" key="1">
    <citation type="journal article" date="2021" name="Proc. Natl. Acad. Sci. U.S.A.">
        <title>Global biogeography of chemosynthetic symbionts reveals both localized and globally distributed symbiont groups. .</title>
        <authorList>
            <person name="Osvatic J.T."/>
            <person name="Wilkins L.G.E."/>
            <person name="Leibrecht L."/>
            <person name="Leray M."/>
            <person name="Zauner S."/>
            <person name="Polzin J."/>
            <person name="Camacho Y."/>
            <person name="Gros O."/>
            <person name="van Gils J.A."/>
            <person name="Eisen J.A."/>
            <person name="Petersen J.M."/>
            <person name="Yuen B."/>
        </authorList>
    </citation>
    <scope>NUCLEOTIDE SEQUENCE</scope>
    <source>
        <strain evidence="3">MAGclacostrist064TRANS</strain>
    </source>
</reference>
<evidence type="ECO:0000313" key="4">
    <source>
        <dbReference type="Proteomes" id="UP000886667"/>
    </source>
</evidence>
<keyword evidence="1" id="KW-0732">Signal</keyword>
<organism evidence="3 4">
    <name type="scientific">Candidatus Thiodiazotropha taylori</name>
    <dbReference type="NCBI Taxonomy" id="2792791"/>
    <lineage>
        <taxon>Bacteria</taxon>
        <taxon>Pseudomonadati</taxon>
        <taxon>Pseudomonadota</taxon>
        <taxon>Gammaproteobacteria</taxon>
        <taxon>Chromatiales</taxon>
        <taxon>Sedimenticolaceae</taxon>
        <taxon>Candidatus Thiodiazotropha</taxon>
    </lineage>
</organism>
<feature type="signal peptide" evidence="1">
    <location>
        <begin position="1"/>
        <end position="19"/>
    </location>
</feature>
<comment type="caution">
    <text evidence="3">The sequence shown here is derived from an EMBL/GenBank/DDBJ whole genome shotgun (WGS) entry which is preliminary data.</text>
</comment>
<accession>A0A9E4N500</accession>
<protein>
    <submittedName>
        <fullName evidence="3">FMN-binding protein</fullName>
    </submittedName>
</protein>
<evidence type="ECO:0000313" key="3">
    <source>
        <dbReference type="EMBL" id="MCG7946854.1"/>
    </source>
</evidence>
<proteinExistence type="predicted"/>
<dbReference type="AlphaFoldDB" id="A0A9E4N500"/>
<evidence type="ECO:0000259" key="2">
    <source>
        <dbReference type="SMART" id="SM00900"/>
    </source>
</evidence>
<dbReference type="EMBL" id="JAEPCM010000365">
    <property type="protein sequence ID" value="MCG7946854.1"/>
    <property type="molecule type" value="Genomic_DNA"/>
</dbReference>
<name>A0A9E4N500_9GAMM</name>
<dbReference type="SMART" id="SM00900">
    <property type="entry name" value="FMN_bind"/>
    <property type="match status" value="1"/>
</dbReference>
<feature type="domain" description="FMN-binding" evidence="2">
    <location>
        <begin position="97"/>
        <end position="177"/>
    </location>
</feature>
<gene>
    <name evidence="3" type="ORF">JAZ07_10970</name>
</gene>
<sequence>MTVMNLNRLLLLLACCSFAVMLTAVTPLWAQGTYLSKEDFLSQNLGANYTGHKLWLSTPVKQNLKKIFGHKYSGLRIRYWTNDENRKQTAWILNEIGKVKPITFGVVINNQQIESIHVLAFRESRGWEIKQTFFTDQFLGASLTDRLRLNQHIDSISGATLSVIAMKKVARAALFLSGQLTVNSPAISHKPNGGSSG</sequence>
<dbReference type="Pfam" id="PF04205">
    <property type="entry name" value="FMN_bind"/>
    <property type="match status" value="1"/>
</dbReference>
<dbReference type="InterPro" id="IPR007329">
    <property type="entry name" value="FMN-bd"/>
</dbReference>
<dbReference type="GO" id="GO:0010181">
    <property type="term" value="F:FMN binding"/>
    <property type="evidence" value="ECO:0007669"/>
    <property type="project" value="InterPro"/>
</dbReference>
<dbReference type="Proteomes" id="UP000886667">
    <property type="component" value="Unassembled WGS sequence"/>
</dbReference>
<evidence type="ECO:0000256" key="1">
    <source>
        <dbReference type="SAM" id="SignalP"/>
    </source>
</evidence>
<dbReference type="GO" id="GO:0016020">
    <property type="term" value="C:membrane"/>
    <property type="evidence" value="ECO:0007669"/>
    <property type="project" value="InterPro"/>
</dbReference>